<evidence type="ECO:0000313" key="2">
    <source>
        <dbReference type="Proteomes" id="UP001157502"/>
    </source>
</evidence>
<accession>A0ACC2H3Y1</accession>
<reference evidence="1" key="1">
    <citation type="submission" date="2021-05" db="EMBL/GenBank/DDBJ databases">
        <authorList>
            <person name="Pan Q."/>
            <person name="Jouanno E."/>
            <person name="Zahm M."/>
            <person name="Klopp C."/>
            <person name="Cabau C."/>
            <person name="Louis A."/>
            <person name="Berthelot C."/>
            <person name="Parey E."/>
            <person name="Roest Crollius H."/>
            <person name="Montfort J."/>
            <person name="Robinson-Rechavi M."/>
            <person name="Bouchez O."/>
            <person name="Lampietro C."/>
            <person name="Lopez Roques C."/>
            <person name="Donnadieu C."/>
            <person name="Postlethwait J."/>
            <person name="Bobe J."/>
            <person name="Dillon D."/>
            <person name="Chandos A."/>
            <person name="von Hippel F."/>
            <person name="Guiguen Y."/>
        </authorList>
    </citation>
    <scope>NUCLEOTIDE SEQUENCE</scope>
    <source>
        <strain evidence="1">YG-Jan2019</strain>
    </source>
</reference>
<keyword evidence="2" id="KW-1185">Reference proteome</keyword>
<protein>
    <submittedName>
        <fullName evidence="1">Uncharacterized protein</fullName>
    </submittedName>
</protein>
<gene>
    <name evidence="1" type="ORF">DPEC_G00077600</name>
</gene>
<comment type="caution">
    <text evidence="1">The sequence shown here is derived from an EMBL/GenBank/DDBJ whole genome shotgun (WGS) entry which is preliminary data.</text>
</comment>
<organism evidence="1 2">
    <name type="scientific">Dallia pectoralis</name>
    <name type="common">Alaska blackfish</name>
    <dbReference type="NCBI Taxonomy" id="75939"/>
    <lineage>
        <taxon>Eukaryota</taxon>
        <taxon>Metazoa</taxon>
        <taxon>Chordata</taxon>
        <taxon>Craniata</taxon>
        <taxon>Vertebrata</taxon>
        <taxon>Euteleostomi</taxon>
        <taxon>Actinopterygii</taxon>
        <taxon>Neopterygii</taxon>
        <taxon>Teleostei</taxon>
        <taxon>Protacanthopterygii</taxon>
        <taxon>Esociformes</taxon>
        <taxon>Umbridae</taxon>
        <taxon>Dallia</taxon>
    </lineage>
</organism>
<dbReference type="EMBL" id="CM055733">
    <property type="protein sequence ID" value="KAJ8010676.1"/>
    <property type="molecule type" value="Genomic_DNA"/>
</dbReference>
<name>A0ACC2H3Y1_DALPE</name>
<proteinExistence type="predicted"/>
<evidence type="ECO:0000313" key="1">
    <source>
        <dbReference type="EMBL" id="KAJ8010676.1"/>
    </source>
</evidence>
<sequence length="308" mass="35478">MPAKQRLAFQLHFYKCIAKSEFLTSRREQVIHVNTAGFSTVQQRTWTSRVISRCQQRSTGVGSGNLDKLTRTMRLFTGVKATRVLCIRELSSSSSIDQYELKTDMTKSANRKMYFDTHALVRILEENGLTAKQSEVVVGVMVRTTNSNMDLIYNDMVTKVQQEIMLQRVFSQIASLKKEMIILEKSEFSLLLAENEKVKVELLELKVQLADVINKVRFDNILDMNLEKSIVKEMKVQHDKRLLENQTEIMGMNAEQERHLTQNNMKTDTEVAGMKTMLESHKLDSIKYLAGSVFTCLTVVLGFYRIWM</sequence>
<dbReference type="Proteomes" id="UP001157502">
    <property type="component" value="Chromosome 6"/>
</dbReference>